<evidence type="ECO:0008006" key="6">
    <source>
        <dbReference type="Google" id="ProtNLM"/>
    </source>
</evidence>
<dbReference type="EMBL" id="LQZT01000008">
    <property type="protein sequence ID" value="OCW58292.1"/>
    <property type="molecule type" value="Genomic_DNA"/>
</dbReference>
<name>A0A1C1YXS9_9HYPH</name>
<dbReference type="AlphaFoldDB" id="A0A1C1YXS9"/>
<dbReference type="InterPro" id="IPR036291">
    <property type="entry name" value="NAD(P)-bd_dom_sf"/>
</dbReference>
<sequence length="280" mass="30452">MTDSDRTKSILITGCSSGIGAFCARALKADGWLVVASARTEADIAALRAAGIAAFVLDYADPASIDAFFAQAMAVTAGRCDALFNNGGYGQVGAIEDLPSDALRAQFDTNFFGYHDLTRKVIPVMRAQGHGRIVQCSSILGLVPLRFRGAYNASKHALEGYSVTLAMELEGSGIHVSLIEPGAIKSRFRANALKRFLDTIDIDGSVHARDYRDQLRRLEREEAADSGKLGADAVYQALVHALTASRPRYHYPVTREAKLGVFARRLLPARLFYPWLAKRT</sequence>
<evidence type="ECO:0000256" key="2">
    <source>
        <dbReference type="ARBA" id="ARBA00023002"/>
    </source>
</evidence>
<comment type="similarity">
    <text evidence="1 3">Belongs to the short-chain dehydrogenases/reductases (SDR) family.</text>
</comment>
<keyword evidence="5" id="KW-1185">Reference proteome</keyword>
<protein>
    <recommendedName>
        <fullName evidence="6">Short-chain dehydrogenase</fullName>
    </recommendedName>
</protein>
<keyword evidence="2" id="KW-0560">Oxidoreductase</keyword>
<dbReference type="PANTHER" id="PTHR43976">
    <property type="entry name" value="SHORT CHAIN DEHYDROGENASE"/>
    <property type="match status" value="1"/>
</dbReference>
<dbReference type="InterPro" id="IPR002347">
    <property type="entry name" value="SDR_fam"/>
</dbReference>
<dbReference type="GO" id="GO:0016491">
    <property type="term" value="F:oxidoreductase activity"/>
    <property type="evidence" value="ECO:0007669"/>
    <property type="project" value="UniProtKB-KW"/>
</dbReference>
<evidence type="ECO:0000256" key="1">
    <source>
        <dbReference type="ARBA" id="ARBA00006484"/>
    </source>
</evidence>
<evidence type="ECO:0000256" key="3">
    <source>
        <dbReference type="RuleBase" id="RU000363"/>
    </source>
</evidence>
<dbReference type="STRING" id="1480615.AWJ14_21615"/>
<dbReference type="Gene3D" id="3.40.50.720">
    <property type="entry name" value="NAD(P)-binding Rossmann-like Domain"/>
    <property type="match status" value="1"/>
</dbReference>
<dbReference type="InterPro" id="IPR051911">
    <property type="entry name" value="SDR_oxidoreductase"/>
</dbReference>
<evidence type="ECO:0000313" key="4">
    <source>
        <dbReference type="EMBL" id="OCW58292.1"/>
    </source>
</evidence>
<dbReference type="PRINTS" id="PR00081">
    <property type="entry name" value="GDHRDH"/>
</dbReference>
<gene>
    <name evidence="4" type="ORF">AWJ14_21615</name>
</gene>
<evidence type="ECO:0000313" key="5">
    <source>
        <dbReference type="Proteomes" id="UP000094795"/>
    </source>
</evidence>
<dbReference type="OrthoDB" id="9793825at2"/>
<reference evidence="4 5" key="1">
    <citation type="submission" date="2015-12" db="EMBL/GenBank/DDBJ databases">
        <authorList>
            <person name="Shamseldin A."/>
            <person name="Moawad H."/>
            <person name="Abd El-Rahim W.M."/>
            <person name="Sadowsky M.J."/>
        </authorList>
    </citation>
    <scope>NUCLEOTIDE SEQUENCE [LARGE SCALE GENOMIC DNA]</scope>
    <source>
        <strain evidence="4 5">JC234</strain>
    </source>
</reference>
<proteinExistence type="inferred from homology"/>
<dbReference type="SUPFAM" id="SSF51735">
    <property type="entry name" value="NAD(P)-binding Rossmann-fold domains"/>
    <property type="match status" value="1"/>
</dbReference>
<organism evidence="4 5">
    <name type="scientific">Hoeflea olei</name>
    <dbReference type="NCBI Taxonomy" id="1480615"/>
    <lineage>
        <taxon>Bacteria</taxon>
        <taxon>Pseudomonadati</taxon>
        <taxon>Pseudomonadota</taxon>
        <taxon>Alphaproteobacteria</taxon>
        <taxon>Hyphomicrobiales</taxon>
        <taxon>Rhizobiaceae</taxon>
        <taxon>Hoeflea</taxon>
    </lineage>
</organism>
<dbReference type="Pfam" id="PF00106">
    <property type="entry name" value="adh_short"/>
    <property type="match status" value="1"/>
</dbReference>
<dbReference type="PROSITE" id="PS00061">
    <property type="entry name" value="ADH_SHORT"/>
    <property type="match status" value="1"/>
</dbReference>
<dbReference type="PANTHER" id="PTHR43976:SF16">
    <property type="entry name" value="SHORT-CHAIN DEHYDROGENASE_REDUCTASE FAMILY PROTEIN"/>
    <property type="match status" value="1"/>
</dbReference>
<dbReference type="Proteomes" id="UP000094795">
    <property type="component" value="Unassembled WGS sequence"/>
</dbReference>
<dbReference type="CDD" id="cd05374">
    <property type="entry name" value="17beta-HSD-like_SDR_c"/>
    <property type="match status" value="1"/>
</dbReference>
<comment type="caution">
    <text evidence="4">The sequence shown here is derived from an EMBL/GenBank/DDBJ whole genome shotgun (WGS) entry which is preliminary data.</text>
</comment>
<dbReference type="NCBIfam" id="NF004649">
    <property type="entry name" value="PRK05993.1"/>
    <property type="match status" value="1"/>
</dbReference>
<dbReference type="InterPro" id="IPR020904">
    <property type="entry name" value="Sc_DH/Rdtase_CS"/>
</dbReference>
<dbReference type="RefSeq" id="WP_066176910.1">
    <property type="nucleotide sequence ID" value="NZ_LQZT01000008.1"/>
</dbReference>
<dbReference type="PRINTS" id="PR00080">
    <property type="entry name" value="SDRFAMILY"/>
</dbReference>
<accession>A0A1C1YXS9</accession>